<dbReference type="SUPFAM" id="SSF53335">
    <property type="entry name" value="S-adenosyl-L-methionine-dependent methyltransferases"/>
    <property type="match status" value="1"/>
</dbReference>
<evidence type="ECO:0000313" key="1">
    <source>
        <dbReference type="EMBL" id="GLB48164.1"/>
    </source>
</evidence>
<evidence type="ECO:0000313" key="2">
    <source>
        <dbReference type="Proteomes" id="UP001143543"/>
    </source>
</evidence>
<name>A0ABQ5MFK0_9FLAO</name>
<dbReference type="Gene3D" id="3.40.50.150">
    <property type="entry name" value="Vaccinia Virus protein VP39"/>
    <property type="match status" value="1"/>
</dbReference>
<organism evidence="1 2">
    <name type="scientific">Neptunitalea lumnitzerae</name>
    <dbReference type="NCBI Taxonomy" id="2965509"/>
    <lineage>
        <taxon>Bacteria</taxon>
        <taxon>Pseudomonadati</taxon>
        <taxon>Bacteroidota</taxon>
        <taxon>Flavobacteriia</taxon>
        <taxon>Flavobacteriales</taxon>
        <taxon>Flavobacteriaceae</taxon>
        <taxon>Neptunitalea</taxon>
    </lineage>
</organism>
<dbReference type="PANTHER" id="PTHR43861">
    <property type="entry name" value="TRANS-ACONITATE 2-METHYLTRANSFERASE-RELATED"/>
    <property type="match status" value="1"/>
</dbReference>
<dbReference type="Proteomes" id="UP001143543">
    <property type="component" value="Unassembled WGS sequence"/>
</dbReference>
<proteinExistence type="predicted"/>
<accession>A0ABQ5MFK0</accession>
<dbReference type="GO" id="GO:0032259">
    <property type="term" value="P:methylation"/>
    <property type="evidence" value="ECO:0007669"/>
    <property type="project" value="UniProtKB-KW"/>
</dbReference>
<dbReference type="EMBL" id="BRVO01000001">
    <property type="protein sequence ID" value="GLB48164.1"/>
    <property type="molecule type" value="Genomic_DNA"/>
</dbReference>
<protein>
    <submittedName>
        <fullName evidence="1">Methyltransferase</fullName>
    </submittedName>
</protein>
<dbReference type="GO" id="GO:0008168">
    <property type="term" value="F:methyltransferase activity"/>
    <property type="evidence" value="ECO:0007669"/>
    <property type="project" value="UniProtKB-KW"/>
</dbReference>
<dbReference type="Pfam" id="PF13489">
    <property type="entry name" value="Methyltransf_23"/>
    <property type="match status" value="1"/>
</dbReference>
<gene>
    <name evidence="1" type="ORF">Y10_05320</name>
</gene>
<keyword evidence="1" id="KW-0808">Transferase</keyword>
<keyword evidence="1" id="KW-0489">Methyltransferase</keyword>
<keyword evidence="2" id="KW-1185">Reference proteome</keyword>
<dbReference type="InterPro" id="IPR029063">
    <property type="entry name" value="SAM-dependent_MTases_sf"/>
</dbReference>
<comment type="caution">
    <text evidence="1">The sequence shown here is derived from an EMBL/GenBank/DDBJ whole genome shotgun (WGS) entry which is preliminary data.</text>
</comment>
<sequence length="279" mass="31920">MDREHIFLEVKDHSVSKETFKLVLDAELKMLKTTPQPSEEALPAYYESEDYISHTDAKRSVFEKVYHIVKKYALAKKVALIDSFQTTEKNLLDVGAGTGDFLLAAKNKGWKVCGVEPNDAAITNAANKGVNLFSSLDKLPNQKFDVITLWHVLEHLPNLEKQIEQISSFLKPNGVLVIAVPNYESYDAAYYKQFWAAFDVPRHLWHFSKTAIKNVFGKQGFNLVKVLPMVFDAFYVSLLSEKYKSGKMNFFKAFWIGWRSNWKAKRSGAYSSLIYVLKK</sequence>
<reference evidence="1" key="1">
    <citation type="submission" date="2022-07" db="EMBL/GenBank/DDBJ databases">
        <title>Taxonomy of Novel Oxalotrophic and Methylotrophic Bacteria.</title>
        <authorList>
            <person name="Sahin N."/>
            <person name="Tani A."/>
        </authorList>
    </citation>
    <scope>NUCLEOTIDE SEQUENCE</scope>
    <source>
        <strain evidence="1">Y10</strain>
    </source>
</reference>
<dbReference type="RefSeq" id="WP_281763817.1">
    <property type="nucleotide sequence ID" value="NZ_BRVO01000001.1"/>
</dbReference>
<dbReference type="CDD" id="cd02440">
    <property type="entry name" value="AdoMet_MTases"/>
    <property type="match status" value="1"/>
</dbReference>